<dbReference type="PRINTS" id="PR00812">
    <property type="entry name" value="BCTERIALGSPF"/>
</dbReference>
<evidence type="ECO:0000313" key="10">
    <source>
        <dbReference type="Proteomes" id="UP000248899"/>
    </source>
</evidence>
<gene>
    <name evidence="9" type="ORF">DPR02_32435</name>
</gene>
<keyword evidence="5 7" id="KW-1133">Transmembrane helix</keyword>
<feature type="transmembrane region" description="Helical" evidence="7">
    <location>
        <begin position="443"/>
        <end position="463"/>
    </location>
</feature>
<keyword evidence="6 7" id="KW-0472">Membrane</keyword>
<name>A0AAQ0JGI1_BURCE</name>
<dbReference type="InterPro" id="IPR018076">
    <property type="entry name" value="T2SS_GspF_dom"/>
</dbReference>
<dbReference type="Proteomes" id="UP000248899">
    <property type="component" value="Unassembled WGS sequence"/>
</dbReference>
<organism evidence="9 10">
    <name type="scientific">Burkholderia cepacia</name>
    <name type="common">Pseudomonas cepacia</name>
    <dbReference type="NCBI Taxonomy" id="292"/>
    <lineage>
        <taxon>Bacteria</taxon>
        <taxon>Pseudomonadati</taxon>
        <taxon>Pseudomonadota</taxon>
        <taxon>Betaproteobacteria</taxon>
        <taxon>Burkholderiales</taxon>
        <taxon>Burkholderiaceae</taxon>
        <taxon>Burkholderia</taxon>
        <taxon>Burkholderia cepacia complex</taxon>
    </lineage>
</organism>
<dbReference type="Gene3D" id="1.20.81.30">
    <property type="entry name" value="Type II secretion system (T2SS), domain F"/>
    <property type="match status" value="2"/>
</dbReference>
<sequence length="471" mass="52266">MGHAVPVRVARHAQPGLRRRVVRPEQKRVSRQHPPQLSPWCFPAGRHRRLVSIVSKFFLLGLNARGELQQFDLIASNREDAQREAMRRARQAGVQVVEIGSTGGGRSGATRSSLPLAGLFTRRRFDLPLFVYELLVLLRAGLALTEALETLDERERQSRPGAAEEQGHHVLPELVRLMRQGKSFSAALAAHPDCFSALFIAMVSASEQTGGLTDALERYLQYHAQVSIVRQKLISASLYPALLMLTGTAVAFFLVWFLAPRFAHVYEGMPSADLPLLSRWLLDAGLLVSEHTLASLGCLLALLIGAAAVFTRPAWQRRCLALLGRIGWIGEMLKLMQLARFYRSLGMLLHGGVPLLPSLDMTRELLPFTLQDGLTRSMTHIAQGRKLSESLRHEGLTTTIALRLLRAGERNGQIAGMLEQAARFHEREITQWVERFARLAEPVLMLIMGLGIGSIVVLLYLPVFDLAGSLQ</sequence>
<dbReference type="GO" id="GO:0005886">
    <property type="term" value="C:plasma membrane"/>
    <property type="evidence" value="ECO:0007669"/>
    <property type="project" value="UniProtKB-SubCell"/>
</dbReference>
<feature type="domain" description="Type II secretion system protein GspF" evidence="8">
    <location>
        <begin position="130"/>
        <end position="260"/>
    </location>
</feature>
<protein>
    <submittedName>
        <fullName evidence="9">Type II secretion system F family protein</fullName>
    </submittedName>
</protein>
<dbReference type="InterPro" id="IPR003004">
    <property type="entry name" value="GspF/PilC"/>
</dbReference>
<evidence type="ECO:0000256" key="7">
    <source>
        <dbReference type="SAM" id="Phobius"/>
    </source>
</evidence>
<reference evidence="9 10" key="1">
    <citation type="submission" date="2018-06" db="EMBL/GenBank/DDBJ databases">
        <title>Towards the identification of Burkholderia cepacia strain which caused fatal septicemia.</title>
        <authorList>
            <person name="Bui L.A.T."/>
            <person name="Zakharova I.B."/>
            <person name="Shpak I.M."/>
            <person name="Teteryatnikova N."/>
            <person name="Ustinov D.V."/>
            <person name="Kuzyutina Y.A."/>
            <person name="Nguyen H.N."/>
            <person name="Antonov A.S."/>
            <person name="Avdyusheva E.F."/>
            <person name="Victorov D.V."/>
        </authorList>
    </citation>
    <scope>NUCLEOTIDE SEQUENCE [LARGE SCALE GENOMIC DNA]</scope>
    <source>
        <strain evidence="9 10">PT02</strain>
    </source>
</reference>
<evidence type="ECO:0000313" key="9">
    <source>
        <dbReference type="EMBL" id="RAQ01553.1"/>
    </source>
</evidence>
<evidence type="ECO:0000256" key="6">
    <source>
        <dbReference type="ARBA" id="ARBA00023136"/>
    </source>
</evidence>
<evidence type="ECO:0000256" key="5">
    <source>
        <dbReference type="ARBA" id="ARBA00022989"/>
    </source>
</evidence>
<dbReference type="InterPro" id="IPR042094">
    <property type="entry name" value="T2SS_GspF_sf"/>
</dbReference>
<evidence type="ECO:0000256" key="3">
    <source>
        <dbReference type="ARBA" id="ARBA00022475"/>
    </source>
</evidence>
<dbReference type="AlphaFoldDB" id="A0AAQ0JGI1"/>
<dbReference type="PANTHER" id="PTHR30012:SF0">
    <property type="entry name" value="TYPE II SECRETION SYSTEM PROTEIN F-RELATED"/>
    <property type="match status" value="1"/>
</dbReference>
<evidence type="ECO:0000256" key="4">
    <source>
        <dbReference type="ARBA" id="ARBA00022692"/>
    </source>
</evidence>
<evidence type="ECO:0000256" key="2">
    <source>
        <dbReference type="ARBA" id="ARBA00005745"/>
    </source>
</evidence>
<feature type="transmembrane region" description="Helical" evidence="7">
    <location>
        <begin position="238"/>
        <end position="259"/>
    </location>
</feature>
<comment type="similarity">
    <text evidence="2">Belongs to the GSP F family.</text>
</comment>
<dbReference type="PANTHER" id="PTHR30012">
    <property type="entry name" value="GENERAL SECRETION PATHWAY PROTEIN"/>
    <property type="match status" value="1"/>
</dbReference>
<dbReference type="EMBL" id="QLUZ01000028">
    <property type="protein sequence ID" value="RAQ01553.1"/>
    <property type="molecule type" value="Genomic_DNA"/>
</dbReference>
<evidence type="ECO:0000259" key="8">
    <source>
        <dbReference type="Pfam" id="PF00482"/>
    </source>
</evidence>
<keyword evidence="3" id="KW-1003">Cell membrane</keyword>
<comment type="subcellular location">
    <subcellularLocation>
        <location evidence="1">Cell membrane</location>
        <topology evidence="1">Multi-pass membrane protein</topology>
    </subcellularLocation>
</comment>
<feature type="domain" description="Type II secretion system protein GspF" evidence="8">
    <location>
        <begin position="341"/>
        <end position="462"/>
    </location>
</feature>
<keyword evidence="4 7" id="KW-0812">Transmembrane</keyword>
<dbReference type="Pfam" id="PF00482">
    <property type="entry name" value="T2SSF"/>
    <property type="match status" value="2"/>
</dbReference>
<feature type="transmembrane region" description="Helical" evidence="7">
    <location>
        <begin position="292"/>
        <end position="310"/>
    </location>
</feature>
<accession>A0AAQ0JGI1</accession>
<comment type="caution">
    <text evidence="9">The sequence shown here is derived from an EMBL/GenBank/DDBJ whole genome shotgun (WGS) entry which is preliminary data.</text>
</comment>
<evidence type="ECO:0000256" key="1">
    <source>
        <dbReference type="ARBA" id="ARBA00004651"/>
    </source>
</evidence>
<proteinExistence type="inferred from homology"/>